<dbReference type="Proteomes" id="UP001642483">
    <property type="component" value="Unassembled WGS sequence"/>
</dbReference>
<feature type="transmembrane region" description="Helical" evidence="18">
    <location>
        <begin position="696"/>
        <end position="720"/>
    </location>
</feature>
<dbReference type="InterPro" id="IPR014873">
    <property type="entry name" value="VDCC_a1su_IQ"/>
</dbReference>
<feature type="transmembrane region" description="Helical" evidence="18">
    <location>
        <begin position="1359"/>
        <end position="1383"/>
    </location>
</feature>
<dbReference type="InterPro" id="IPR027359">
    <property type="entry name" value="Volt_channel_dom_sf"/>
</dbReference>
<evidence type="ECO:0000256" key="2">
    <source>
        <dbReference type="ARBA" id="ARBA00022448"/>
    </source>
</evidence>
<keyword evidence="12 18" id="KW-0472">Membrane</keyword>
<feature type="region of interest" description="Disordered" evidence="17">
    <location>
        <begin position="1979"/>
        <end position="2025"/>
    </location>
</feature>
<keyword evidence="10 18" id="KW-1133">Transmembrane helix</keyword>
<feature type="transmembrane region" description="Helical" evidence="18">
    <location>
        <begin position="342"/>
        <end position="364"/>
    </location>
</feature>
<feature type="transmembrane region" description="Helical" evidence="18">
    <location>
        <begin position="556"/>
        <end position="575"/>
    </location>
</feature>
<dbReference type="Gene3D" id="6.10.250.2500">
    <property type="match status" value="1"/>
</dbReference>
<dbReference type="PANTHER" id="PTHR45628:SF7">
    <property type="entry name" value="VOLTAGE-DEPENDENT CALCIUM CHANNEL TYPE A SUBUNIT ALPHA-1"/>
    <property type="match status" value="1"/>
</dbReference>
<feature type="region of interest" description="Disordered" evidence="17">
    <location>
        <begin position="839"/>
        <end position="861"/>
    </location>
</feature>
<evidence type="ECO:0000256" key="17">
    <source>
        <dbReference type="SAM" id="MobiDB-lite"/>
    </source>
</evidence>
<evidence type="ECO:0000256" key="9">
    <source>
        <dbReference type="ARBA" id="ARBA00022882"/>
    </source>
</evidence>
<dbReference type="InterPro" id="IPR050599">
    <property type="entry name" value="VDCC_alpha-1_subunit"/>
</dbReference>
<name>A0ABP0F7D4_CLALP</name>
<dbReference type="EMBL" id="CAWYQH010000013">
    <property type="protein sequence ID" value="CAK8675301.1"/>
    <property type="molecule type" value="Genomic_DNA"/>
</dbReference>
<feature type="transmembrane region" description="Helical" evidence="18">
    <location>
        <begin position="523"/>
        <end position="544"/>
    </location>
</feature>
<feature type="transmembrane region" description="Helical" evidence="18">
    <location>
        <begin position="1215"/>
        <end position="1240"/>
    </location>
</feature>
<dbReference type="Pfam" id="PF08763">
    <property type="entry name" value="Ca_chan_IQ"/>
    <property type="match status" value="1"/>
</dbReference>
<keyword evidence="11" id="KW-0406">Ion transport</keyword>
<evidence type="ECO:0000313" key="20">
    <source>
        <dbReference type="EMBL" id="CAK8675301.1"/>
    </source>
</evidence>
<feature type="transmembrane region" description="Helical" evidence="18">
    <location>
        <begin position="493"/>
        <end position="511"/>
    </location>
</feature>
<feature type="transmembrane region" description="Helical" evidence="18">
    <location>
        <begin position="619"/>
        <end position="641"/>
    </location>
</feature>
<feature type="domain" description="Voltage-dependent calcium channel alpha-1 subunit IQ" evidence="19">
    <location>
        <begin position="1671"/>
        <end position="1705"/>
    </location>
</feature>
<dbReference type="Pfam" id="PF16905">
    <property type="entry name" value="GPHH"/>
    <property type="match status" value="1"/>
</dbReference>
<comment type="caution">
    <text evidence="20">The sequence shown here is derived from an EMBL/GenBank/DDBJ whole genome shotgun (WGS) entry which is preliminary data.</text>
</comment>
<dbReference type="Gene3D" id="1.10.238.10">
    <property type="entry name" value="EF-hand"/>
    <property type="match status" value="1"/>
</dbReference>
<evidence type="ECO:0000256" key="8">
    <source>
        <dbReference type="ARBA" id="ARBA00022837"/>
    </source>
</evidence>
<feature type="region of interest" description="Disordered" evidence="17">
    <location>
        <begin position="2092"/>
        <end position="2114"/>
    </location>
</feature>
<comment type="similarity">
    <text evidence="15">Belongs to the calcium channel alpha-1 subunit (TC 1.A.1.11) family.</text>
</comment>
<proteinExistence type="inferred from homology"/>
<keyword evidence="4 15" id="KW-0107">Calcium channel</keyword>
<feature type="transmembrane region" description="Helical" evidence="18">
    <location>
        <begin position="1032"/>
        <end position="1056"/>
    </location>
</feature>
<keyword evidence="7" id="KW-0677">Repeat</keyword>
<evidence type="ECO:0000256" key="18">
    <source>
        <dbReference type="SAM" id="Phobius"/>
    </source>
</evidence>
<accession>A0ABP0F7D4</accession>
<keyword evidence="6" id="KW-0479">Metal-binding</keyword>
<evidence type="ECO:0000256" key="3">
    <source>
        <dbReference type="ARBA" id="ARBA00022568"/>
    </source>
</evidence>
<gene>
    <name evidence="20" type="ORF">CVLEPA_LOCUS4886</name>
</gene>
<feature type="transmembrane region" description="Helical" evidence="18">
    <location>
        <begin position="1293"/>
        <end position="1313"/>
    </location>
</feature>
<evidence type="ECO:0000256" key="15">
    <source>
        <dbReference type="RuleBase" id="RU003808"/>
    </source>
</evidence>
<keyword evidence="14" id="KW-0407">Ion channel</keyword>
<reference evidence="20 21" key="1">
    <citation type="submission" date="2024-02" db="EMBL/GenBank/DDBJ databases">
        <authorList>
            <person name="Daric V."/>
            <person name="Darras S."/>
        </authorList>
    </citation>
    <scope>NUCLEOTIDE SEQUENCE [LARGE SCALE GENOMIC DNA]</scope>
</reference>
<sequence length="2298" mass="262692">MSRFMEESYGNKRYRVAGSGMSGTTGSRDTDKAKMRVGRAQGAPYKMTLAQQARTMSLYKPIPKKTNFIKANRSLFIFGVDNVVRKLAKRIIEWPPFEYLILATIVANCFVLALEEHLPLDDKTQRTFKLGRTEPYFLGIFIVEAAVKILALGFVLHENSYLRYGWNIMDFIVVVTGCVTYFDTGPGSSSRSGFQTLRAVRVLRPLKLVSGIPSLQVVLKSIMKAMVPLLQIAVLLLFFIVVCSIVGLDFYIGKFHHTCKNKNGEQVEENQLCNPNATPGSSLYQCKNNSTCQEWPLGPNYGITTFDSIVYSMLTVFQCITMEGWTDILYFADDAIGNYYNWAYFMMLIIVGSFFMLNLVLGVLSGEFAKERERVENRLAFLKVRKKQQMDRELDGYLEWMQKAEEVILAEEDRTIEKSAIEAHRRKADQRRSQLDLLDSDDSFSDISNGVGGNNPFTRSYPNTQPRNSFMAWLTRKEKRFRMKCRHVVKSPIFYWIVLGLVMLNTVFLSSVHYGEPKWWRNFLYYAEFVFLGLFSFEILIKVYGLGPRTYMRSSFNIFDFLVILGSIFEIIWSVMRPGASFGISVLRALRLLRVFKFTSAWMGLRNLVVSLMSSLRSIMSLIFLLFLFLVVFALLGMQIFGGRFSFQGGLPNSNFDSFPSAILTVFQILTGEDWNVVMYNGVQAMGGVNNGGLMYSLYFIFLVLFGNYTLLNVFLAIAVDNLANAQELTKDEEEENDTKEAKKALRVAREVDSVSPGSGEMLRKKLLEKQNSLKTSPSSVWEARQREIRQQRRIQHGTESAANITDESDDDLYVPGERRSGKYFDILNYTKEPKADSALKLNSSNDGSPVKQLTDDSSTTTVKRPIVEKHLRNTTDNSNLVNLPSPRRNHMVNKSMTDDLYITMHNEDGILKNFGNDNASSAAEEGRCGPSSENSSVNKPKPILPYSSMFIFSPTNPIRLTCHYIVNMGYFETTILIIIILNSLTLAAEDPVVDKSPRNIVLGYFDFIFTAVFTFEMLMKMIDLGLVLHQGSYFHSFWNILDFVVVCSALIGFALTDQTTVQLGVIKSLRVLRVLRPLKTIKRLPKLKAVFFCVVNAFRNVATILIVYMLFMFIFAVIAVELFKGKFFYCTDSNMNTEAKCNGNYIHDHADGTQSVQPRRWMRRNFHYDNVPFSFLTLFVISTGEGWPDVLWHSIQTTEEDKGPSPGYRMEMSIFYIVFFIVFPFFFVNIFVAFIIITFQEEGDKAMSNCSLEKNERACLEFAISSKPLTRFMPEDKRSLQYQVWKVVISPVFEWIIMGLIVLNTIVLMLKYNQMEYGNQLRALNIFFTSLFSLECFIKMFAYGPLNYFRDSWNVFDFITVVGSIVDASITLLVPDFINLSFLRLFRAARLIKLLRQGETIRILLWTFVQSIKALPYVCLLIAMLFFIYAIIGMQLFGNIALDSETEINHHNNFRDIIQSLMLLFRSATGEAWQEIMLDCVEADCDKEYGHNGQKCGSSISYIYFTTFIFFCSFLMLNLFVAVIMDNFEYLTRDSSILGPHHLDEYIRVWAEYDPKALGYIKHTDMFTMLRHMEPPLGFGKNCPHRVAYRRLIQMNMPINEEKKVHFTTTLLALIRTSLKIKMLPQDGAGIDKTYSDQQQLDQDLRKEIQLAWPNLSAKKLSLLLPPEEETNVTVGKVYGAMLMYEHWRAYKSRRDGKTSSLTSRPTTFQRMTVPEATTHKLHLDMESKTKASPNVEFSLKSPSRSMMSIISAASANAGLNIPAGCRQRQTPHMPEVTSPSSSRLEQEKSFVVPAKLQCDSTNTVDSHMKRSFSTLPMDPGPRPVSPHSPEIAHRVITGDKYLDGAQFDELRQSHSASNFSCNSGSEMEERFFRSTLPASLFQRRFSDDQYLSPFYVYDDSLPSYQHQNYTALEPEDAFPHGQNAHRSISTGVLSTGVPSQQCGYSDLRDRRDEEVIGVTGFNSESGYSCDFSCNSSIRSSQPVNRPRRYESMSVGRRRCLPQTPSRPQRQATYPSKSYPHRNQNNQVHYDEALTSNKFTILRKNTTMPGDMHLEVNDCSAMGNKFGERSERKSLRTLTHHRHEALDQEISELTSSPARSPYRSPVAEKRGLNEKISKSSLKVGDFKDSVISCSDRRRLSSPNPPRRHLPQVDQAVIPAQRNWTNLKDSEPSRQIDDNERLNKRQRSCYIALPRENIAQKEVLQIGDYSKKSKGDSDFQKERNVEQKIVLGTAVSGTYNIGQPNKNSLRCLRERMCEEAYNEENPFDDSFERYQLVDRRIQKRNARSSPSSSNVEEQ</sequence>
<dbReference type="PRINTS" id="PR00167">
    <property type="entry name" value="CACHANNEL"/>
</dbReference>
<keyword evidence="13" id="KW-0325">Glycoprotein</keyword>
<keyword evidence="9 15" id="KW-0851">Voltage-gated channel</keyword>
<protein>
    <recommendedName>
        <fullName evidence="19">Voltage-dependent calcium channel alpha-1 subunit IQ domain-containing protein</fullName>
    </recommendedName>
</protein>
<feature type="transmembrane region" description="Helical" evidence="18">
    <location>
        <begin position="96"/>
        <end position="114"/>
    </location>
</feature>
<feature type="transmembrane region" description="Helical" evidence="18">
    <location>
        <begin position="595"/>
        <end position="612"/>
    </location>
</feature>
<feature type="transmembrane region" description="Helical" evidence="18">
    <location>
        <begin position="1102"/>
        <end position="1124"/>
    </location>
</feature>
<feature type="compositionally biased region" description="Polar residues" evidence="17">
    <location>
        <begin position="2004"/>
        <end position="2025"/>
    </location>
</feature>
<dbReference type="InterPro" id="IPR031649">
    <property type="entry name" value="GPHH_dom"/>
</dbReference>
<keyword evidence="2" id="KW-0813">Transport</keyword>
<dbReference type="InterPro" id="IPR005821">
    <property type="entry name" value="Ion_trans_dom"/>
</dbReference>
<feature type="transmembrane region" description="Helical" evidence="18">
    <location>
        <begin position="164"/>
        <end position="182"/>
    </location>
</feature>
<feature type="transmembrane region" description="Helical" evidence="18">
    <location>
        <begin position="1001"/>
        <end position="1020"/>
    </location>
</feature>
<evidence type="ECO:0000256" key="6">
    <source>
        <dbReference type="ARBA" id="ARBA00022723"/>
    </source>
</evidence>
<evidence type="ECO:0000256" key="1">
    <source>
        <dbReference type="ARBA" id="ARBA00004141"/>
    </source>
</evidence>
<evidence type="ECO:0000256" key="4">
    <source>
        <dbReference type="ARBA" id="ARBA00022673"/>
    </source>
</evidence>
<dbReference type="Pfam" id="PF00520">
    <property type="entry name" value="Ion_trans"/>
    <property type="match status" value="4"/>
</dbReference>
<keyword evidence="3 15" id="KW-0109">Calcium transport</keyword>
<evidence type="ECO:0000256" key="12">
    <source>
        <dbReference type="ARBA" id="ARBA00023136"/>
    </source>
</evidence>
<feature type="transmembrane region" description="Helical" evidence="18">
    <location>
        <begin position="229"/>
        <end position="252"/>
    </location>
</feature>
<keyword evidence="5 18" id="KW-0812">Transmembrane</keyword>
<keyword evidence="8 15" id="KW-0106">Calcium</keyword>
<evidence type="ECO:0000256" key="5">
    <source>
        <dbReference type="ARBA" id="ARBA00022692"/>
    </source>
</evidence>
<feature type="transmembrane region" description="Helical" evidence="18">
    <location>
        <begin position="1325"/>
        <end position="1347"/>
    </location>
</feature>
<evidence type="ECO:0000256" key="10">
    <source>
        <dbReference type="ARBA" id="ARBA00022989"/>
    </source>
</evidence>
<feature type="transmembrane region" description="Helical" evidence="18">
    <location>
        <begin position="1503"/>
        <end position="1526"/>
    </location>
</feature>
<dbReference type="PANTHER" id="PTHR45628">
    <property type="entry name" value="VOLTAGE-DEPENDENT CALCIUM CHANNEL TYPE A SUBUNIT ALPHA-1"/>
    <property type="match status" value="1"/>
</dbReference>
<evidence type="ECO:0000256" key="16">
    <source>
        <dbReference type="SAM" id="Coils"/>
    </source>
</evidence>
<evidence type="ECO:0000256" key="7">
    <source>
        <dbReference type="ARBA" id="ARBA00022737"/>
    </source>
</evidence>
<dbReference type="Gene3D" id="1.10.287.70">
    <property type="match status" value="4"/>
</dbReference>
<organism evidence="20 21">
    <name type="scientific">Clavelina lepadiformis</name>
    <name type="common">Light-bulb sea squirt</name>
    <name type="synonym">Ascidia lepadiformis</name>
    <dbReference type="NCBI Taxonomy" id="159417"/>
    <lineage>
        <taxon>Eukaryota</taxon>
        <taxon>Metazoa</taxon>
        <taxon>Chordata</taxon>
        <taxon>Tunicata</taxon>
        <taxon>Ascidiacea</taxon>
        <taxon>Aplousobranchia</taxon>
        <taxon>Clavelinidae</taxon>
        <taxon>Clavelina</taxon>
    </lineage>
</organism>
<feature type="transmembrane region" description="Helical" evidence="18">
    <location>
        <begin position="970"/>
        <end position="989"/>
    </location>
</feature>
<evidence type="ECO:0000256" key="14">
    <source>
        <dbReference type="ARBA" id="ARBA00023303"/>
    </source>
</evidence>
<keyword evidence="16" id="KW-0175">Coiled coil</keyword>
<dbReference type="InterPro" id="IPR002077">
    <property type="entry name" value="VDCCAlpha1"/>
</dbReference>
<feature type="transmembrane region" description="Helical" evidence="18">
    <location>
        <begin position="136"/>
        <end position="157"/>
    </location>
</feature>
<evidence type="ECO:0000256" key="11">
    <source>
        <dbReference type="ARBA" id="ARBA00023065"/>
    </source>
</evidence>
<dbReference type="SMART" id="SM01062">
    <property type="entry name" value="Ca_chan_IQ"/>
    <property type="match status" value="1"/>
</dbReference>
<evidence type="ECO:0000259" key="19">
    <source>
        <dbReference type="SMART" id="SM01062"/>
    </source>
</evidence>
<feature type="transmembrane region" description="Helical" evidence="18">
    <location>
        <begin position="1404"/>
        <end position="1433"/>
    </location>
</feature>
<keyword evidence="21" id="KW-1185">Reference proteome</keyword>
<evidence type="ECO:0000313" key="21">
    <source>
        <dbReference type="Proteomes" id="UP001642483"/>
    </source>
</evidence>
<feature type="coiled-coil region" evidence="16">
    <location>
        <begin position="716"/>
        <end position="743"/>
    </location>
</feature>
<dbReference type="Gene3D" id="1.20.120.350">
    <property type="entry name" value="Voltage-gated potassium channels. Chain C"/>
    <property type="match status" value="4"/>
</dbReference>
<dbReference type="SUPFAM" id="SSF81324">
    <property type="entry name" value="Voltage-gated potassium channels"/>
    <property type="match status" value="4"/>
</dbReference>
<evidence type="ECO:0000256" key="13">
    <source>
        <dbReference type="ARBA" id="ARBA00023180"/>
    </source>
</evidence>
<feature type="transmembrane region" description="Helical" evidence="18">
    <location>
        <begin position="309"/>
        <end position="330"/>
    </location>
</feature>
<comment type="subcellular location">
    <subcellularLocation>
        <location evidence="1 15">Membrane</location>
        <topology evidence="1 15">Multi-pass membrane protein</topology>
    </subcellularLocation>
</comment>